<dbReference type="EMBL" id="BAABME010021052">
    <property type="protein sequence ID" value="GAA0162231.1"/>
    <property type="molecule type" value="Genomic_DNA"/>
</dbReference>
<evidence type="ECO:0000313" key="1">
    <source>
        <dbReference type="EMBL" id="GAA0162231.1"/>
    </source>
</evidence>
<proteinExistence type="predicted"/>
<reference evidence="1 2" key="1">
    <citation type="submission" date="2024-01" db="EMBL/GenBank/DDBJ databases">
        <title>The complete chloroplast genome sequence of Lithospermum erythrorhizon: insights into the phylogenetic relationship among Boraginaceae species and the maternal lineages of purple gromwells.</title>
        <authorList>
            <person name="Okada T."/>
            <person name="Watanabe K."/>
        </authorList>
    </citation>
    <scope>NUCLEOTIDE SEQUENCE [LARGE SCALE GENOMIC DNA]</scope>
</reference>
<accession>A0AAV3QGW4</accession>
<organism evidence="1 2">
    <name type="scientific">Lithospermum erythrorhizon</name>
    <name type="common">Purple gromwell</name>
    <name type="synonym">Lithospermum officinale var. erythrorhizon</name>
    <dbReference type="NCBI Taxonomy" id="34254"/>
    <lineage>
        <taxon>Eukaryota</taxon>
        <taxon>Viridiplantae</taxon>
        <taxon>Streptophyta</taxon>
        <taxon>Embryophyta</taxon>
        <taxon>Tracheophyta</taxon>
        <taxon>Spermatophyta</taxon>
        <taxon>Magnoliopsida</taxon>
        <taxon>eudicotyledons</taxon>
        <taxon>Gunneridae</taxon>
        <taxon>Pentapetalae</taxon>
        <taxon>asterids</taxon>
        <taxon>lamiids</taxon>
        <taxon>Boraginales</taxon>
        <taxon>Boraginaceae</taxon>
        <taxon>Boraginoideae</taxon>
        <taxon>Lithospermeae</taxon>
        <taxon>Lithospermum</taxon>
    </lineage>
</organism>
<keyword evidence="2" id="KW-1185">Reference proteome</keyword>
<sequence length="75" mass="8806">MRVDTIEVLLCGGDWIKEAYDIRSDKHVNDPDELRFFKEYNLLDKNSMPQLKLFLQNKKISRPIKAAQTSKDVHT</sequence>
<dbReference type="Proteomes" id="UP001454036">
    <property type="component" value="Unassembled WGS sequence"/>
</dbReference>
<dbReference type="AlphaFoldDB" id="A0AAV3QGW4"/>
<comment type="caution">
    <text evidence="1">The sequence shown here is derived from an EMBL/GenBank/DDBJ whole genome shotgun (WGS) entry which is preliminary data.</text>
</comment>
<protein>
    <submittedName>
        <fullName evidence="1">Uncharacterized protein</fullName>
    </submittedName>
</protein>
<gene>
    <name evidence="1" type="ORF">LIER_39376</name>
</gene>
<evidence type="ECO:0000313" key="2">
    <source>
        <dbReference type="Proteomes" id="UP001454036"/>
    </source>
</evidence>
<name>A0AAV3QGW4_LITER</name>